<organism evidence="1 2">
    <name type="scientific">Rhizopogon vesiculosus</name>
    <dbReference type="NCBI Taxonomy" id="180088"/>
    <lineage>
        <taxon>Eukaryota</taxon>
        <taxon>Fungi</taxon>
        <taxon>Dikarya</taxon>
        <taxon>Basidiomycota</taxon>
        <taxon>Agaricomycotina</taxon>
        <taxon>Agaricomycetes</taxon>
        <taxon>Agaricomycetidae</taxon>
        <taxon>Boletales</taxon>
        <taxon>Suillineae</taxon>
        <taxon>Rhizopogonaceae</taxon>
        <taxon>Rhizopogon</taxon>
    </lineage>
</organism>
<dbReference type="Pfam" id="PF03321">
    <property type="entry name" value="GH3"/>
    <property type="match status" value="1"/>
</dbReference>
<dbReference type="AlphaFoldDB" id="A0A1J8QPP9"/>
<dbReference type="OrthoDB" id="2707860at2759"/>
<comment type="caution">
    <text evidence="1">The sequence shown here is derived from an EMBL/GenBank/DDBJ whole genome shotgun (WGS) entry which is preliminary data.</text>
</comment>
<sequence length="97" mass="10568">MSFVFANAFVSVLHYIEDQWLLLVDCIENGIIPDIETIGHLRGVLMKHFSANPTRAAELREIGPPGVGEGWAVRVWPALTRFIGITGGIAAVAVQKV</sequence>
<keyword evidence="2" id="KW-1185">Reference proteome</keyword>
<name>A0A1J8QPP9_9AGAM</name>
<dbReference type="EMBL" id="LVVM01003137">
    <property type="protein sequence ID" value="OJA15416.1"/>
    <property type="molecule type" value="Genomic_DNA"/>
</dbReference>
<dbReference type="Proteomes" id="UP000183567">
    <property type="component" value="Unassembled WGS sequence"/>
</dbReference>
<accession>A0A1J8QPP9</accession>
<proteinExistence type="predicted"/>
<evidence type="ECO:0000313" key="1">
    <source>
        <dbReference type="EMBL" id="OJA15416.1"/>
    </source>
</evidence>
<protein>
    <submittedName>
        <fullName evidence="1">Uncharacterized protein</fullName>
    </submittedName>
</protein>
<evidence type="ECO:0000313" key="2">
    <source>
        <dbReference type="Proteomes" id="UP000183567"/>
    </source>
</evidence>
<reference evidence="1 2" key="1">
    <citation type="submission" date="2016-03" db="EMBL/GenBank/DDBJ databases">
        <title>Comparative genomics of the ectomycorrhizal sister species Rhizopogon vinicolor and Rhizopogon vesiculosus (Basidiomycota: Boletales) reveals a divergence of the mating type B locus.</title>
        <authorList>
            <person name="Mujic A.B."/>
            <person name="Kuo A."/>
            <person name="Tritt A."/>
            <person name="Lipzen A."/>
            <person name="Chen C."/>
            <person name="Johnson J."/>
            <person name="Sharma A."/>
            <person name="Barry K."/>
            <person name="Grigoriev I.V."/>
            <person name="Spatafora J.W."/>
        </authorList>
    </citation>
    <scope>NUCLEOTIDE SEQUENCE [LARGE SCALE GENOMIC DNA]</scope>
    <source>
        <strain evidence="1 2">AM-OR11-056</strain>
    </source>
</reference>
<gene>
    <name evidence="1" type="ORF">AZE42_10418</name>
</gene>